<protein>
    <submittedName>
        <fullName evidence="2">Uncharacterized protein</fullName>
    </submittedName>
</protein>
<proteinExistence type="predicted"/>
<name>A0A317R930_9BURK</name>
<dbReference type="OrthoDB" id="8811056at2"/>
<organism evidence="2 3">
    <name type="scientific">Melaminivora alkalimesophila</name>
    <dbReference type="NCBI Taxonomy" id="1165852"/>
    <lineage>
        <taxon>Bacteria</taxon>
        <taxon>Pseudomonadati</taxon>
        <taxon>Pseudomonadota</taxon>
        <taxon>Betaproteobacteria</taxon>
        <taxon>Burkholderiales</taxon>
        <taxon>Comamonadaceae</taxon>
        <taxon>Melaminivora</taxon>
    </lineage>
</organism>
<accession>A0A317R930</accession>
<feature type="transmembrane region" description="Helical" evidence="1">
    <location>
        <begin position="64"/>
        <end position="85"/>
    </location>
</feature>
<dbReference type="EMBL" id="QGUB01000009">
    <property type="protein sequence ID" value="PWW43763.1"/>
    <property type="molecule type" value="Genomic_DNA"/>
</dbReference>
<keyword evidence="1" id="KW-1133">Transmembrane helix</keyword>
<reference evidence="2 3" key="1">
    <citation type="submission" date="2018-05" db="EMBL/GenBank/DDBJ databases">
        <title>Genomic Encyclopedia of Type Strains, Phase IV (KMG-IV): sequencing the most valuable type-strain genomes for metagenomic binning, comparative biology and taxonomic classification.</title>
        <authorList>
            <person name="Goeker M."/>
        </authorList>
    </citation>
    <scope>NUCLEOTIDE SEQUENCE [LARGE SCALE GENOMIC DNA]</scope>
    <source>
        <strain evidence="2 3">DSM 26006</strain>
    </source>
</reference>
<keyword evidence="3" id="KW-1185">Reference proteome</keyword>
<dbReference type="RefSeq" id="WP_110012475.1">
    <property type="nucleotide sequence ID" value="NZ_QGUB01000009.1"/>
</dbReference>
<comment type="caution">
    <text evidence="2">The sequence shown here is derived from an EMBL/GenBank/DDBJ whole genome shotgun (WGS) entry which is preliminary data.</text>
</comment>
<gene>
    <name evidence="2" type="ORF">DFR36_109115</name>
</gene>
<keyword evidence="1" id="KW-0812">Transmembrane</keyword>
<dbReference type="Proteomes" id="UP000246483">
    <property type="component" value="Unassembled WGS sequence"/>
</dbReference>
<evidence type="ECO:0000313" key="2">
    <source>
        <dbReference type="EMBL" id="PWW43763.1"/>
    </source>
</evidence>
<feature type="transmembrane region" description="Helical" evidence="1">
    <location>
        <begin position="97"/>
        <end position="118"/>
    </location>
</feature>
<evidence type="ECO:0000256" key="1">
    <source>
        <dbReference type="SAM" id="Phobius"/>
    </source>
</evidence>
<sequence>MSPPLPRPSASGAPAAERGSLGAWLAFGPPAAVVGLRWVLQWLSERSPPRPAWRIEPFVGAQDPWAWVGTLGWACAALLALALGLRVLRRRWGARMAWRAAAVLWLAACLAAAAGLLAREWNLRTLVPEPQLLQAQVLGSRFVPPSLRGTGGTLVVLALADEATPRQILIEDAAARGGAPGGRLSLRWARGRLGGRYVLGWQRE</sequence>
<dbReference type="AlphaFoldDB" id="A0A317R930"/>
<evidence type="ECO:0000313" key="3">
    <source>
        <dbReference type="Proteomes" id="UP000246483"/>
    </source>
</evidence>
<keyword evidence="1" id="KW-0472">Membrane</keyword>